<feature type="compositionally biased region" description="Acidic residues" evidence="1">
    <location>
        <begin position="56"/>
        <end position="65"/>
    </location>
</feature>
<sequence>MICPQCQSENRDDAKFCNECGFPLSGRIAQVAAATAAIEEAEQAAKAERAAVASDEAADELDPDFEGVVSADEPVAEPADDDKPDTSGPLDRATLPAIDVAGVNVDENGNAFDFGSVDDGANDVAPAADDLSAFVPRRPDDDPSATARNDFSGFDECLVDAGYVPPQKTWGPGDTMEMPRIEGQAAPKQKEFRAPDANKKKGGKGKAALIVLACLLVIGVAAAGTTYYLELWGGKMLPDVVGMTQADAVSVLESKGFAVREEKVKSDATEGVVQRMDPGAGAREEKGTEVTIEVSEARTIPEAVGMQRDEVAALLADAGFENVKFVTEKSDEHEGLVLSIDPEVGTKAQANTPVTVTAAVPYTVPDVAGKTWDEASKLLQDAGYEPVASYIYDDSVAPGTALSTDPAAGAKADSGSSVTVSVALSRGSELEQAAQNYLGGLVSSGEPLSIGGTAYLVESVDAVKYEGGETTSFTITGKAVTSLDGETVYGSSKQKSGSIVWTSDNMISSVS</sequence>
<feature type="compositionally biased region" description="Acidic residues" evidence="1">
    <location>
        <begin position="74"/>
        <end position="83"/>
    </location>
</feature>
<evidence type="ECO:0000259" key="3">
    <source>
        <dbReference type="PROSITE" id="PS51178"/>
    </source>
</evidence>
<dbReference type="Pfam" id="PF03793">
    <property type="entry name" value="PASTA"/>
    <property type="match status" value="3"/>
</dbReference>
<keyword evidence="2" id="KW-1133">Transmembrane helix</keyword>
<dbReference type="Proteomes" id="UP000253817">
    <property type="component" value="Unassembled WGS sequence"/>
</dbReference>
<evidence type="ECO:0000313" key="5">
    <source>
        <dbReference type="EMBL" id="RNM41030.1"/>
    </source>
</evidence>
<keyword evidence="2" id="KW-0472">Membrane</keyword>
<reference evidence="4 6" key="1">
    <citation type="journal article" date="2018" name="Elife">
        <title>Discovery and characterization of a prevalent human gut bacterial enzyme sufficient for the inactivation of a family of plant toxins.</title>
        <authorList>
            <person name="Koppel N."/>
            <person name="Bisanz J.E."/>
            <person name="Pandelia M.E."/>
            <person name="Turnbaugh P.J."/>
            <person name="Balskus E.P."/>
        </authorList>
    </citation>
    <scope>NUCLEOTIDE SEQUENCE [LARGE SCALE GENOMIC DNA]</scope>
    <source>
        <strain evidence="4 6">DSM 16107</strain>
    </source>
</reference>
<evidence type="ECO:0000313" key="6">
    <source>
        <dbReference type="Proteomes" id="UP000253817"/>
    </source>
</evidence>
<proteinExistence type="predicted"/>
<reference evidence="5" key="3">
    <citation type="journal article" date="2019" name="Microbiol. Resour. Announc.">
        <title>Draft Genome Sequences of Type Strains of Gordonibacter faecihominis, Paraeggerthella hongkongensis, Parvibacter caecicola,Slackia equolifaciens, Slackia faecicanis, and Slackia isoflavoniconvertens.</title>
        <authorList>
            <person name="Danylec N."/>
            <person name="Stoll D.A."/>
            <person name="Dotsch A."/>
            <person name="Huch M."/>
        </authorList>
    </citation>
    <scope>NUCLEOTIDE SEQUENCE</scope>
    <source>
        <strain evidence="5">DSM 16107</strain>
    </source>
</reference>
<dbReference type="Pfam" id="PF13240">
    <property type="entry name" value="Zn_Ribbon_1"/>
    <property type="match status" value="1"/>
</dbReference>
<dbReference type="AlphaFoldDB" id="A0A3N0IX73"/>
<feature type="domain" description="PASTA" evidence="3">
    <location>
        <begin position="358"/>
        <end position="424"/>
    </location>
</feature>
<feature type="transmembrane region" description="Helical" evidence="2">
    <location>
        <begin position="207"/>
        <end position="229"/>
    </location>
</feature>
<feature type="region of interest" description="Disordered" evidence="1">
    <location>
        <begin position="46"/>
        <end position="93"/>
    </location>
</feature>
<accession>A0A3N0IX73</accession>
<comment type="caution">
    <text evidence="5">The sequence shown here is derived from an EMBL/GenBank/DDBJ whole genome shotgun (WGS) entry which is preliminary data.</text>
</comment>
<keyword evidence="2" id="KW-0812">Transmembrane</keyword>
<name>A0A3N0IX73_9ACTN</name>
<dbReference type="Gene3D" id="3.30.10.20">
    <property type="match status" value="3"/>
</dbReference>
<dbReference type="InterPro" id="IPR005543">
    <property type="entry name" value="PASTA_dom"/>
</dbReference>
<protein>
    <submittedName>
        <fullName evidence="5">Penicillin-binding protein</fullName>
    </submittedName>
</protein>
<evidence type="ECO:0000256" key="1">
    <source>
        <dbReference type="SAM" id="MobiDB-lite"/>
    </source>
</evidence>
<dbReference type="CDD" id="cd06577">
    <property type="entry name" value="PASTA_pknB"/>
    <property type="match status" value="3"/>
</dbReference>
<dbReference type="PROSITE" id="PS51178">
    <property type="entry name" value="PASTA"/>
    <property type="match status" value="2"/>
</dbReference>
<dbReference type="EMBL" id="QICC01000052">
    <property type="protein sequence ID" value="RNM41030.1"/>
    <property type="molecule type" value="Genomic_DNA"/>
</dbReference>
<reference evidence="7" key="2">
    <citation type="submission" date="2018-05" db="EMBL/GenBank/DDBJ databases">
        <title>Genome Sequencing of selected type strains of the family Eggerthellaceae.</title>
        <authorList>
            <person name="Danylec N."/>
            <person name="Stoll D.A."/>
            <person name="Doetsch A."/>
            <person name="Huch M."/>
        </authorList>
    </citation>
    <scope>NUCLEOTIDE SEQUENCE [LARGE SCALE GENOMIC DNA]</scope>
    <source>
        <strain evidence="7">DSM 16107</strain>
    </source>
</reference>
<organism evidence="5 7">
    <name type="scientific">Eggerthella sinensis</name>
    <dbReference type="NCBI Taxonomy" id="242230"/>
    <lineage>
        <taxon>Bacteria</taxon>
        <taxon>Bacillati</taxon>
        <taxon>Actinomycetota</taxon>
        <taxon>Coriobacteriia</taxon>
        <taxon>Eggerthellales</taxon>
        <taxon>Eggerthellaceae</taxon>
        <taxon>Eggerthella</taxon>
    </lineage>
</organism>
<keyword evidence="6" id="KW-1185">Reference proteome</keyword>
<evidence type="ECO:0000256" key="2">
    <source>
        <dbReference type="SAM" id="Phobius"/>
    </source>
</evidence>
<feature type="domain" description="PASTA" evidence="3">
    <location>
        <begin position="234"/>
        <end position="296"/>
    </location>
</feature>
<dbReference type="SMART" id="SM00740">
    <property type="entry name" value="PASTA"/>
    <property type="match status" value="3"/>
</dbReference>
<dbReference type="RefSeq" id="WP_114546583.1">
    <property type="nucleotide sequence ID" value="NZ_CATYLB010000003.1"/>
</dbReference>
<dbReference type="InterPro" id="IPR026870">
    <property type="entry name" value="Zinc_ribbon_dom"/>
</dbReference>
<evidence type="ECO:0000313" key="7">
    <source>
        <dbReference type="Proteomes" id="UP000270112"/>
    </source>
</evidence>
<dbReference type="Proteomes" id="UP000270112">
    <property type="component" value="Unassembled WGS sequence"/>
</dbReference>
<gene>
    <name evidence="4" type="ORF">C1876_09975</name>
    <name evidence="5" type="ORF">DMP09_11535</name>
</gene>
<dbReference type="EMBL" id="PPTT01000016">
    <property type="protein sequence ID" value="RDB68360.1"/>
    <property type="molecule type" value="Genomic_DNA"/>
</dbReference>
<evidence type="ECO:0000313" key="4">
    <source>
        <dbReference type="EMBL" id="RDB68360.1"/>
    </source>
</evidence>
<dbReference type="OrthoDB" id="3171453at2"/>